<organism evidence="9 10">
    <name type="scientific">Phytoactinopolyspora halotolerans</name>
    <dbReference type="NCBI Taxonomy" id="1981512"/>
    <lineage>
        <taxon>Bacteria</taxon>
        <taxon>Bacillati</taxon>
        <taxon>Actinomycetota</taxon>
        <taxon>Actinomycetes</taxon>
        <taxon>Jiangellales</taxon>
        <taxon>Jiangellaceae</taxon>
        <taxon>Phytoactinopolyspora</taxon>
    </lineage>
</organism>
<comment type="caution">
    <text evidence="9">The sequence shown here is derived from an EMBL/GenBank/DDBJ whole genome shotgun (WGS) entry which is preliminary data.</text>
</comment>
<dbReference type="GO" id="GO:0000272">
    <property type="term" value="P:polysaccharide catabolic process"/>
    <property type="evidence" value="ECO:0007669"/>
    <property type="project" value="TreeGrafter"/>
</dbReference>
<name>A0A6L9SAM1_9ACTN</name>
<keyword evidence="7" id="KW-0326">Glycosidase</keyword>
<reference evidence="9 10" key="1">
    <citation type="submission" date="2020-02" db="EMBL/GenBank/DDBJ databases">
        <authorList>
            <person name="Li X.-J."/>
            <person name="Han X.-M."/>
        </authorList>
    </citation>
    <scope>NUCLEOTIDE SEQUENCE [LARGE SCALE GENOMIC DNA]</scope>
    <source>
        <strain evidence="9 10">CCTCC AB 2017055</strain>
    </source>
</reference>
<evidence type="ECO:0000256" key="5">
    <source>
        <dbReference type="ARBA" id="ARBA00022801"/>
    </source>
</evidence>
<keyword evidence="6" id="KW-0119">Carbohydrate metabolism</keyword>
<dbReference type="SUPFAM" id="SSF51445">
    <property type="entry name" value="(Trans)glycosidases"/>
    <property type="match status" value="1"/>
</dbReference>
<comment type="similarity">
    <text evidence="2">Belongs to the glycosyl hydrolase 51 family.</text>
</comment>
<dbReference type="InterPro" id="IPR055235">
    <property type="entry name" value="ASD1_cat"/>
</dbReference>
<evidence type="ECO:0000256" key="1">
    <source>
        <dbReference type="ARBA" id="ARBA00001462"/>
    </source>
</evidence>
<dbReference type="SMART" id="SM00813">
    <property type="entry name" value="Alpha-L-AF_C"/>
    <property type="match status" value="1"/>
</dbReference>
<dbReference type="GO" id="GO:0046556">
    <property type="term" value="F:alpha-L-arabinofuranosidase activity"/>
    <property type="evidence" value="ECO:0007669"/>
    <property type="project" value="UniProtKB-EC"/>
</dbReference>
<keyword evidence="5" id="KW-0378">Hydrolase</keyword>
<dbReference type="InterPro" id="IPR017853">
    <property type="entry name" value="GH"/>
</dbReference>
<dbReference type="InterPro" id="IPR010720">
    <property type="entry name" value="Alpha-L-AF_C"/>
</dbReference>
<dbReference type="SUPFAM" id="SSF51011">
    <property type="entry name" value="Glycosyl hydrolase domain"/>
    <property type="match status" value="1"/>
</dbReference>
<proteinExistence type="inferred from homology"/>
<dbReference type="Gene3D" id="2.60.40.1180">
    <property type="entry name" value="Golgi alpha-mannosidase II"/>
    <property type="match status" value="1"/>
</dbReference>
<dbReference type="Gene3D" id="3.20.20.80">
    <property type="entry name" value="Glycosidases"/>
    <property type="match status" value="1"/>
</dbReference>
<dbReference type="Pfam" id="PF06964">
    <property type="entry name" value="Alpha-L-AF_C"/>
    <property type="match status" value="1"/>
</dbReference>
<dbReference type="Pfam" id="PF22848">
    <property type="entry name" value="ASD1_dom"/>
    <property type="match status" value="1"/>
</dbReference>
<feature type="domain" description="Alpha-L-arabinofuranosidase C-terminal" evidence="8">
    <location>
        <begin position="324"/>
        <end position="527"/>
    </location>
</feature>
<evidence type="ECO:0000256" key="4">
    <source>
        <dbReference type="ARBA" id="ARBA00012670"/>
    </source>
</evidence>
<evidence type="ECO:0000256" key="2">
    <source>
        <dbReference type="ARBA" id="ARBA00007186"/>
    </source>
</evidence>
<evidence type="ECO:0000313" key="10">
    <source>
        <dbReference type="Proteomes" id="UP000475214"/>
    </source>
</evidence>
<dbReference type="PANTHER" id="PTHR43576">
    <property type="entry name" value="ALPHA-L-ARABINOFURANOSIDASE C-RELATED"/>
    <property type="match status" value="1"/>
</dbReference>
<evidence type="ECO:0000313" key="9">
    <source>
        <dbReference type="EMBL" id="NEE01661.1"/>
    </source>
</evidence>
<evidence type="ECO:0000256" key="3">
    <source>
        <dbReference type="ARBA" id="ARBA00011165"/>
    </source>
</evidence>
<comment type="subunit">
    <text evidence="3">Homohexamer; trimer of dimers.</text>
</comment>
<dbReference type="InterPro" id="IPR013780">
    <property type="entry name" value="Glyco_hydro_b"/>
</dbReference>
<accession>A0A6L9SAM1</accession>
<comment type="catalytic activity">
    <reaction evidence="1">
        <text>Hydrolysis of terminal non-reducing alpha-L-arabinofuranoside residues in alpha-L-arabinosides.</text>
        <dbReference type="EC" id="3.2.1.55"/>
    </reaction>
</comment>
<dbReference type="EMBL" id="JAAGOA010000010">
    <property type="protein sequence ID" value="NEE01661.1"/>
    <property type="molecule type" value="Genomic_DNA"/>
</dbReference>
<dbReference type="EC" id="3.2.1.55" evidence="4"/>
<keyword evidence="10" id="KW-1185">Reference proteome</keyword>
<evidence type="ECO:0000256" key="6">
    <source>
        <dbReference type="ARBA" id="ARBA00023277"/>
    </source>
</evidence>
<protein>
    <recommendedName>
        <fullName evidence="4">non-reducing end alpha-L-arabinofuranosidase</fullName>
        <ecNumber evidence="4">3.2.1.55</ecNumber>
    </recommendedName>
</protein>
<dbReference type="AlphaFoldDB" id="A0A6L9SAM1"/>
<dbReference type="GO" id="GO:0046373">
    <property type="term" value="P:L-arabinose metabolic process"/>
    <property type="evidence" value="ECO:0007669"/>
    <property type="project" value="InterPro"/>
</dbReference>
<evidence type="ECO:0000259" key="8">
    <source>
        <dbReference type="SMART" id="SM00813"/>
    </source>
</evidence>
<evidence type="ECO:0000256" key="7">
    <source>
        <dbReference type="ARBA" id="ARBA00023295"/>
    </source>
</evidence>
<dbReference type="Proteomes" id="UP000475214">
    <property type="component" value="Unassembled WGS sequence"/>
</dbReference>
<sequence length="538" mass="58846">MATISQPCLYNGGIAVKDERTVIRCKRRNEVCVYEITVALDPAFTVGPVDPRLFGSFVEHMGRCVYGGIFEPDHPTADEHGFRKDVAALVAELGTTVIRYPGGNFVSGYRWEDGVGPVENRPRRLDLAWRSIEPNTVGVDEFTRWARGVGIDPIMAVNLGTRGVRAAVDLLEYCNLPAGSTAMADWRARNGRPEPHAVRTWCLGNELDGPWQIGHKTADEYGRLAAETARAMRRADPDIELVACGSSNSGMPTFGSWERTVLEHTYDLVDHISLHAYYEPIDGDVDSFLASSENMRSMIDAVTATADHVAATTRSRKRLTVSFDEWNVWYQNRFPGEDGLEVRDGGPLIEDTFDVADAVVVGDLLMALLDKCDRVAIACQAQLVNVIGLIRTEPGGSAWRQTTFHPFALTARHARGTTLRTAVSTPALATARHGDVPAARVTAVHDAESGELVLLATNRHRTDPARLNASLASFGVTDDALIEHVTIADADPHATNTAEHPDRIHPRPVSGTEIADGRLTATLAPLSWHLIRIRTAQQ</sequence>
<dbReference type="PANTHER" id="PTHR43576:SF3">
    <property type="entry name" value="ALPHA-L-ARABINOFURANOSIDASE C"/>
    <property type="match status" value="1"/>
</dbReference>
<gene>
    <name evidence="9" type="ORF">G1H10_15920</name>
</gene>